<dbReference type="InterPro" id="IPR012938">
    <property type="entry name" value="Glc/Sorbosone_DH"/>
</dbReference>
<organism evidence="2 3">
    <name type="scientific">Membranihabitans marinus</name>
    <dbReference type="NCBI Taxonomy" id="1227546"/>
    <lineage>
        <taxon>Bacteria</taxon>
        <taxon>Pseudomonadati</taxon>
        <taxon>Bacteroidota</taxon>
        <taxon>Saprospiria</taxon>
        <taxon>Saprospirales</taxon>
        <taxon>Saprospiraceae</taxon>
        <taxon>Membranihabitans</taxon>
    </lineage>
</organism>
<dbReference type="RefSeq" id="WP_222578056.1">
    <property type="nucleotide sequence ID" value="NZ_JAHVHU010000001.1"/>
</dbReference>
<feature type="domain" description="PKD" evidence="1">
    <location>
        <begin position="530"/>
        <end position="613"/>
    </location>
</feature>
<evidence type="ECO:0000313" key="2">
    <source>
        <dbReference type="EMBL" id="MBY5956533.1"/>
    </source>
</evidence>
<dbReference type="EMBL" id="JAHVHU010000001">
    <property type="protein sequence ID" value="MBY5956533.1"/>
    <property type="molecule type" value="Genomic_DNA"/>
</dbReference>
<name>A0A953L8G8_9BACT</name>
<dbReference type="AlphaFoldDB" id="A0A953L8G8"/>
<accession>A0A953L8G8</accession>
<dbReference type="InterPro" id="IPR035986">
    <property type="entry name" value="PKD_dom_sf"/>
</dbReference>
<gene>
    <name evidence="2" type="ORF">KUV50_00195</name>
</gene>
<protein>
    <submittedName>
        <fullName evidence="2">PQQ-dependent sugar dehydrogenase</fullName>
    </submittedName>
</protein>
<dbReference type="InterPro" id="IPR011041">
    <property type="entry name" value="Quinoprot_gluc/sorb_DH_b-prop"/>
</dbReference>
<dbReference type="InterPro" id="IPR026444">
    <property type="entry name" value="Secre_tail"/>
</dbReference>
<dbReference type="NCBIfam" id="TIGR04183">
    <property type="entry name" value="Por_Secre_tail"/>
    <property type="match status" value="1"/>
</dbReference>
<dbReference type="SUPFAM" id="SSF50952">
    <property type="entry name" value="Soluble quinoprotein glucose dehydrogenase"/>
    <property type="match status" value="1"/>
</dbReference>
<dbReference type="CDD" id="cd00146">
    <property type="entry name" value="PKD"/>
    <property type="match status" value="1"/>
</dbReference>
<comment type="caution">
    <text evidence="2">The sequence shown here is derived from an EMBL/GenBank/DDBJ whole genome shotgun (WGS) entry which is preliminary data.</text>
</comment>
<dbReference type="SUPFAM" id="SSF49299">
    <property type="entry name" value="PKD domain"/>
    <property type="match status" value="1"/>
</dbReference>
<dbReference type="Pfam" id="PF18911">
    <property type="entry name" value="PKD_4"/>
    <property type="match status" value="1"/>
</dbReference>
<evidence type="ECO:0000259" key="1">
    <source>
        <dbReference type="PROSITE" id="PS50093"/>
    </source>
</evidence>
<dbReference type="PROSITE" id="PS50093">
    <property type="entry name" value="PKD"/>
    <property type="match status" value="1"/>
</dbReference>
<dbReference type="Pfam" id="PF18962">
    <property type="entry name" value="Por_Secre_tail"/>
    <property type="match status" value="1"/>
</dbReference>
<dbReference type="Gene3D" id="2.60.40.10">
    <property type="entry name" value="Immunoglobulins"/>
    <property type="match status" value="1"/>
</dbReference>
<evidence type="ECO:0000313" key="3">
    <source>
        <dbReference type="Proteomes" id="UP000753961"/>
    </source>
</evidence>
<dbReference type="PANTHER" id="PTHR19328:SF13">
    <property type="entry name" value="HIPL1 PROTEIN"/>
    <property type="match status" value="1"/>
</dbReference>
<dbReference type="InterPro" id="IPR000601">
    <property type="entry name" value="PKD_dom"/>
</dbReference>
<dbReference type="Proteomes" id="UP000753961">
    <property type="component" value="Unassembled WGS sequence"/>
</dbReference>
<dbReference type="SUPFAM" id="SSF63825">
    <property type="entry name" value="YWTD domain"/>
    <property type="match status" value="1"/>
</dbReference>
<dbReference type="Pfam" id="PF07995">
    <property type="entry name" value="GSDH"/>
    <property type="match status" value="2"/>
</dbReference>
<dbReference type="InterPro" id="IPR013783">
    <property type="entry name" value="Ig-like_fold"/>
</dbReference>
<reference evidence="2" key="1">
    <citation type="submission" date="2021-06" db="EMBL/GenBank/DDBJ databases">
        <title>44 bacteria genomes isolated from Dapeng, Shenzhen.</title>
        <authorList>
            <person name="Zheng W."/>
            <person name="Yu S."/>
            <person name="Huang Y."/>
        </authorList>
    </citation>
    <scope>NUCLEOTIDE SEQUENCE</scope>
    <source>
        <strain evidence="2">DP5N28-2</strain>
    </source>
</reference>
<dbReference type="InterPro" id="IPR011042">
    <property type="entry name" value="6-blade_b-propeller_TolB-like"/>
</dbReference>
<proteinExistence type="predicted"/>
<dbReference type="SMART" id="SM00089">
    <property type="entry name" value="PKD"/>
    <property type="match status" value="1"/>
</dbReference>
<keyword evidence="3" id="KW-1185">Reference proteome</keyword>
<dbReference type="Gene3D" id="2.120.10.30">
    <property type="entry name" value="TolB, C-terminal domain"/>
    <property type="match status" value="1"/>
</dbReference>
<dbReference type="PANTHER" id="PTHR19328">
    <property type="entry name" value="HEDGEHOG-INTERACTING PROTEIN"/>
    <property type="match status" value="1"/>
</dbReference>
<sequence>MIRFLLFLCFIMGVPGLFAQKLPDGFYLEEVTSQINYPVGIAHTGTEDSYVWTQDGMVWLVTEGELNDQPVLDISEEVGFWSDHGMLGLALHPDFKNNGWIYLMYVVDRHHLNHAGTPRYDNKINDYNNATIGRITRYTVDPSDRSQIMKDSRKVIVGQTPQDGIPITTTSHGIGTLLFGRDTSLLFSVGDGSAPGKDFVGQPPFPNLAFDQQALKDGIITEAENIGAYRSQYLNTYCGKILRINPDTGAGLASNPFYDSDRADEPISKVWALGFRNPFRMTRYPDIAAAGPRSGPGNILVGDVGDWSWEEINIVDGPGLNYGWPVYQGIESYYLFRDKKVPNYEANIPENRCGQTHFYFKDLIVQSRKDHSAKFVHPCGPGVAIPDSVPLFVHQRPALSYVNWISDTVTTQTPGYTESGESRAVGIHDPSSTIEHGVDFSGSSTIAGVFYTLDGYPDTMKNAYFHGDFQGWLRVLNFDNDHQVTAIEEWSNDIGGVVHISENPYDENIYIVTHDPHRIQRLRFEGNRKPVIVSTPDTIYGPAPLTVTFDASGSYDPEGDSLSFLWDFGGRDSSTKAVTEHTFVSDEPQSFEVQLAVSDQFGATTRKKIFVSVNNTPPKVNITSISVGDQYSLRQPTEWPLEAEVSDEEHGQESLTYDWRVFLHHNTHFHQEAQYDTRSGVALIEPLGCGIETYYYRIQLSVEDPLGLRTTQEKLIHPNCDEIEPEFRTYPNPAGRYLILEAGAKQSDQVNVFIHDLNGRLQFKSEADIREGEKVRLDLPILPPGFYIMQMVGKNFRIHRKVALGF</sequence>
<dbReference type="InterPro" id="IPR022409">
    <property type="entry name" value="PKD/Chitinase_dom"/>
</dbReference>